<evidence type="ECO:0000256" key="6">
    <source>
        <dbReference type="PROSITE-ProRule" id="PRU01016"/>
    </source>
</evidence>
<dbReference type="PROSITE" id="PS00094">
    <property type="entry name" value="C5_MTASE_1"/>
    <property type="match status" value="1"/>
</dbReference>
<dbReference type="Gene3D" id="3.40.50.150">
    <property type="entry name" value="Vaccinia Virus protein VP39"/>
    <property type="match status" value="1"/>
</dbReference>
<evidence type="ECO:0000256" key="7">
    <source>
        <dbReference type="RuleBase" id="RU000416"/>
    </source>
</evidence>
<keyword evidence="3 6" id="KW-0949">S-adenosyl-L-methionine</keyword>
<keyword evidence="2 6" id="KW-0808">Transferase</keyword>
<reference evidence="10 11" key="1">
    <citation type="submission" date="2020-08" db="EMBL/GenBank/DDBJ databases">
        <title>The Agave Microbiome: Exploring the role of microbial communities in plant adaptations to desert environments.</title>
        <authorList>
            <person name="Partida-Martinez L.P."/>
        </authorList>
    </citation>
    <scope>NUCLEOTIDE SEQUENCE [LARGE SCALE GENOMIC DNA]</scope>
    <source>
        <strain evidence="10 11">AS3.12</strain>
    </source>
</reference>
<proteinExistence type="inferred from homology"/>
<protein>
    <recommendedName>
        <fullName evidence="8">Cytosine-specific methyltransferase</fullName>
        <ecNumber evidence="8">2.1.1.37</ecNumber>
    </recommendedName>
</protein>
<gene>
    <name evidence="10" type="ORF">F4695_004325</name>
</gene>
<dbReference type="GO" id="GO:0003886">
    <property type="term" value="F:DNA (cytosine-5-)-methyltransferase activity"/>
    <property type="evidence" value="ECO:0007669"/>
    <property type="project" value="UniProtKB-EC"/>
</dbReference>
<dbReference type="PRINTS" id="PR00105">
    <property type="entry name" value="C5METTRFRASE"/>
</dbReference>
<sequence>MGLRVLSTFSGISAASAAWRPLGYDFAGYCEPAVFPAHVLHQRLGATAPKYLPRGPEFCRKKYAGIAEGNVVNFGDITQIADSDLQELGPIDVLEGGSPCQSFSVAGLRGGLSDDRGNLALAFVDLALRMKEINGLRFVVWENVTGVLSYDDNPLGCLLAGFTGGRSALVPPGSRWPDSGHVLVAAEQQGPQVTIAWRVLDAQYFGVPQRRNRVFLVASFDDRIDAGSILFEQAGKDRDPAPGSQPKQAAPGDRQAGPGAVTALIGMDSDTTIRVEPDAAYSLKASNHKNVQAVIYPALVGTLCASGAGLSRPAGQGSELDFVIVQKQEDHPNANWDYVCRRLMPVECERLQGFADGWTDIMIKGKPVTDGHRYKALGNSMAVPCMSYIGARLKSAVQRTQPLLAAAA</sequence>
<dbReference type="Pfam" id="PF00145">
    <property type="entry name" value="DNA_methylase"/>
    <property type="match status" value="2"/>
</dbReference>
<comment type="caution">
    <text evidence="10">The sequence shown here is derived from an EMBL/GenBank/DDBJ whole genome shotgun (WGS) entry which is preliminary data.</text>
</comment>
<dbReference type="SUPFAM" id="SSF53335">
    <property type="entry name" value="S-adenosyl-L-methionine-dependent methyltransferases"/>
    <property type="match status" value="1"/>
</dbReference>
<keyword evidence="4" id="KW-0680">Restriction system</keyword>
<dbReference type="Proteomes" id="UP000585437">
    <property type="component" value="Unassembled WGS sequence"/>
</dbReference>
<comment type="catalytic activity">
    <reaction evidence="5 8">
        <text>a 2'-deoxycytidine in DNA + S-adenosyl-L-methionine = a 5-methyl-2'-deoxycytidine in DNA + S-adenosyl-L-homocysteine + H(+)</text>
        <dbReference type="Rhea" id="RHEA:13681"/>
        <dbReference type="Rhea" id="RHEA-COMP:11369"/>
        <dbReference type="Rhea" id="RHEA-COMP:11370"/>
        <dbReference type="ChEBI" id="CHEBI:15378"/>
        <dbReference type="ChEBI" id="CHEBI:57856"/>
        <dbReference type="ChEBI" id="CHEBI:59789"/>
        <dbReference type="ChEBI" id="CHEBI:85452"/>
        <dbReference type="ChEBI" id="CHEBI:85454"/>
        <dbReference type="EC" id="2.1.1.37"/>
    </reaction>
</comment>
<accession>A0A7X0MW28</accession>
<dbReference type="InterPro" id="IPR001525">
    <property type="entry name" value="C5_MeTfrase"/>
</dbReference>
<evidence type="ECO:0000256" key="5">
    <source>
        <dbReference type="ARBA" id="ARBA00047422"/>
    </source>
</evidence>
<organism evidence="10 11">
    <name type="scientific">Rhizobium soli</name>
    <dbReference type="NCBI Taxonomy" id="424798"/>
    <lineage>
        <taxon>Bacteria</taxon>
        <taxon>Pseudomonadati</taxon>
        <taxon>Pseudomonadota</taxon>
        <taxon>Alphaproteobacteria</taxon>
        <taxon>Hyphomicrobiales</taxon>
        <taxon>Rhizobiaceae</taxon>
        <taxon>Rhizobium/Agrobacterium group</taxon>
        <taxon>Rhizobium</taxon>
    </lineage>
</organism>
<dbReference type="EC" id="2.1.1.37" evidence="8"/>
<feature type="active site" evidence="6">
    <location>
        <position position="100"/>
    </location>
</feature>
<dbReference type="PROSITE" id="PS51679">
    <property type="entry name" value="SAM_MT_C5"/>
    <property type="match status" value="1"/>
</dbReference>
<dbReference type="GO" id="GO:0009307">
    <property type="term" value="P:DNA restriction-modification system"/>
    <property type="evidence" value="ECO:0007669"/>
    <property type="project" value="UniProtKB-KW"/>
</dbReference>
<dbReference type="RefSeq" id="WP_184655972.1">
    <property type="nucleotide sequence ID" value="NZ_JACHBU010000012.1"/>
</dbReference>
<dbReference type="NCBIfam" id="TIGR00675">
    <property type="entry name" value="dcm"/>
    <property type="match status" value="1"/>
</dbReference>
<name>A0A7X0MW28_9HYPH</name>
<dbReference type="EMBL" id="JACHBU010000012">
    <property type="protein sequence ID" value="MBB6510933.1"/>
    <property type="molecule type" value="Genomic_DNA"/>
</dbReference>
<keyword evidence="11" id="KW-1185">Reference proteome</keyword>
<dbReference type="InterPro" id="IPR050750">
    <property type="entry name" value="C5-MTase"/>
</dbReference>
<comment type="similarity">
    <text evidence="6 7">Belongs to the class I-like SAM-binding methyltransferase superfamily. C5-methyltransferase family.</text>
</comment>
<keyword evidence="1 6" id="KW-0489">Methyltransferase</keyword>
<evidence type="ECO:0000256" key="3">
    <source>
        <dbReference type="ARBA" id="ARBA00022691"/>
    </source>
</evidence>
<dbReference type="GO" id="GO:0032259">
    <property type="term" value="P:methylation"/>
    <property type="evidence" value="ECO:0007669"/>
    <property type="project" value="UniProtKB-KW"/>
</dbReference>
<evidence type="ECO:0000256" key="4">
    <source>
        <dbReference type="ARBA" id="ARBA00022747"/>
    </source>
</evidence>
<evidence type="ECO:0000313" key="11">
    <source>
        <dbReference type="Proteomes" id="UP000585437"/>
    </source>
</evidence>
<evidence type="ECO:0000256" key="9">
    <source>
        <dbReference type="SAM" id="MobiDB-lite"/>
    </source>
</evidence>
<evidence type="ECO:0000313" key="10">
    <source>
        <dbReference type="EMBL" id="MBB6510933.1"/>
    </source>
</evidence>
<evidence type="ECO:0000256" key="2">
    <source>
        <dbReference type="ARBA" id="ARBA00022679"/>
    </source>
</evidence>
<dbReference type="AlphaFoldDB" id="A0A7X0MW28"/>
<feature type="region of interest" description="Disordered" evidence="9">
    <location>
        <begin position="233"/>
        <end position="260"/>
    </location>
</feature>
<dbReference type="PANTHER" id="PTHR46098">
    <property type="entry name" value="TRNA (CYTOSINE(38)-C(5))-METHYLTRANSFERASE"/>
    <property type="match status" value="1"/>
</dbReference>
<evidence type="ECO:0000256" key="8">
    <source>
        <dbReference type="RuleBase" id="RU000417"/>
    </source>
</evidence>
<evidence type="ECO:0000256" key="1">
    <source>
        <dbReference type="ARBA" id="ARBA00022603"/>
    </source>
</evidence>
<dbReference type="PANTHER" id="PTHR46098:SF1">
    <property type="entry name" value="TRNA (CYTOSINE(38)-C(5))-METHYLTRANSFERASE"/>
    <property type="match status" value="1"/>
</dbReference>
<dbReference type="InterPro" id="IPR018117">
    <property type="entry name" value="C5_DNA_meth_AS"/>
</dbReference>
<dbReference type="InterPro" id="IPR029063">
    <property type="entry name" value="SAM-dependent_MTases_sf"/>
</dbReference>